<dbReference type="Proteomes" id="UP001183176">
    <property type="component" value="Unassembled WGS sequence"/>
</dbReference>
<evidence type="ECO:0000313" key="2">
    <source>
        <dbReference type="EMBL" id="MDT0264341.1"/>
    </source>
</evidence>
<organism evidence="2 3">
    <name type="scientific">Jatrophihabitans lederbergiae</name>
    <dbReference type="NCBI Taxonomy" id="3075547"/>
    <lineage>
        <taxon>Bacteria</taxon>
        <taxon>Bacillati</taxon>
        <taxon>Actinomycetota</taxon>
        <taxon>Actinomycetes</taxon>
        <taxon>Jatrophihabitantales</taxon>
        <taxon>Jatrophihabitantaceae</taxon>
        <taxon>Jatrophihabitans</taxon>
    </lineage>
</organism>
<dbReference type="Pfam" id="PF18145">
    <property type="entry name" value="SAVED"/>
    <property type="match status" value="1"/>
</dbReference>
<gene>
    <name evidence="2" type="ORF">RM423_23555</name>
</gene>
<accession>A0ABU2JH76</accession>
<keyword evidence="3" id="KW-1185">Reference proteome</keyword>
<dbReference type="EMBL" id="JAVREH010000090">
    <property type="protein sequence ID" value="MDT0264341.1"/>
    <property type="molecule type" value="Genomic_DNA"/>
</dbReference>
<dbReference type="NCBIfam" id="NF033611">
    <property type="entry name" value="SAVED"/>
    <property type="match status" value="1"/>
</dbReference>
<evidence type="ECO:0000313" key="3">
    <source>
        <dbReference type="Proteomes" id="UP001183176"/>
    </source>
</evidence>
<reference evidence="3" key="1">
    <citation type="submission" date="2023-07" db="EMBL/GenBank/DDBJ databases">
        <title>30 novel species of actinomycetes from the DSMZ collection.</title>
        <authorList>
            <person name="Nouioui I."/>
        </authorList>
    </citation>
    <scope>NUCLEOTIDE SEQUENCE [LARGE SCALE GENOMIC DNA]</scope>
    <source>
        <strain evidence="3">DSM 44399</strain>
    </source>
</reference>
<comment type="caution">
    <text evidence="2">The sequence shown here is derived from an EMBL/GenBank/DDBJ whole genome shotgun (WGS) entry which is preliminary data.</text>
</comment>
<sequence length="286" mass="30799">MAATGLRSDAPALLAAIAWIEQLVIHTMRRIDLETIRAVSDLGFGAGRVWPTVSIATLKPDPVADQALYAFDWVDRFDGDEPYARRRPRLPATWDDLAADLDDLPNHLAGVDAVLVTGSIRLATGFAVGAALRKVTGVDVAWKQGPQIWNSDHPYAEVLTPRTDITTLGQGGDTAMVVDIATNATPDVIDWLRDTKTAVGDVITVSVPSGHAKDDAIASPAQAVALAVGIRDVARRAARTSPRIHLFMACPAGLALLLGHRWNRVATTYVYEDLKTEYALAYSIKS</sequence>
<dbReference type="InterPro" id="IPR040836">
    <property type="entry name" value="SAVED"/>
</dbReference>
<evidence type="ECO:0000259" key="1">
    <source>
        <dbReference type="Pfam" id="PF18145"/>
    </source>
</evidence>
<proteinExistence type="predicted"/>
<protein>
    <submittedName>
        <fullName evidence="2">SAVED domain-containing protein</fullName>
    </submittedName>
</protein>
<dbReference type="RefSeq" id="WP_311425479.1">
    <property type="nucleotide sequence ID" value="NZ_JAVREH010000090.1"/>
</dbReference>
<feature type="domain" description="SMODS-associated and fused to various effectors" evidence="1">
    <location>
        <begin position="114"/>
        <end position="279"/>
    </location>
</feature>
<name>A0ABU2JH76_9ACTN</name>